<proteinExistence type="predicted"/>
<evidence type="ECO:0000313" key="3">
    <source>
        <dbReference type="Proteomes" id="UP000663305"/>
    </source>
</evidence>
<gene>
    <name evidence="2" type="ORF">HSBGL_0323</name>
</gene>
<sequence>MGRPTISGSEPDETETPPEARAGRDAHGDTTSMLDRRSVLTGVAGAGVASVAGCSLLETGKDGPATEVGPERARSFAEEFAPTIYFDRNEQWFPTDPRSYESERDGETIVSGFDAFEGYVQDGTDDKPPDPAVFYRAIEYEESPLAVVQYWMYSAFDQFTTNFHWHDWELLQVFLDTETREPQLYVASSHSRSVPNNEFLDPERRPRILTELGSHSSGLSVNENEDEFQQFQGGASGLKERRASDVCRKHKRVGRRGQRGAKLHGPCERVCDP</sequence>
<dbReference type="Proteomes" id="UP000663305">
    <property type="component" value="Chromosome"/>
</dbReference>
<dbReference type="EMBL" id="CP064789">
    <property type="protein sequence ID" value="QSG10760.1"/>
    <property type="molecule type" value="Genomic_DNA"/>
</dbReference>
<name>A0A897N8N2_9EURY</name>
<feature type="region of interest" description="Disordered" evidence="1">
    <location>
        <begin position="232"/>
        <end position="273"/>
    </location>
</feature>
<feature type="region of interest" description="Disordered" evidence="1">
    <location>
        <begin position="1"/>
        <end position="34"/>
    </location>
</feature>
<reference evidence="2" key="1">
    <citation type="submission" date="2020-11" db="EMBL/GenBank/DDBJ databases">
        <title>Carbohydrate-dependent, anaerobic sulfur respiration: A novel catabolism in halophilic archaea.</title>
        <authorList>
            <person name="Sorokin D.Y."/>
            <person name="Messina E."/>
            <person name="Smedile F."/>
            <person name="La Cono V."/>
            <person name="Hallsworth J.E."/>
            <person name="Yakimov M.M."/>
        </authorList>
    </citation>
    <scope>NUCLEOTIDE SEQUENCE</scope>
    <source>
        <strain evidence="2">HSR-Bgl</strain>
    </source>
</reference>
<feature type="compositionally biased region" description="Basic and acidic residues" evidence="1">
    <location>
        <begin position="238"/>
        <end position="247"/>
    </location>
</feature>
<dbReference type="AlphaFoldDB" id="A0A897N8N2"/>
<feature type="compositionally biased region" description="Basic and acidic residues" evidence="1">
    <location>
        <begin position="21"/>
        <end position="34"/>
    </location>
</feature>
<accession>A0A897N8N2</accession>
<evidence type="ECO:0000256" key="1">
    <source>
        <dbReference type="SAM" id="MobiDB-lite"/>
    </source>
</evidence>
<protein>
    <submittedName>
        <fullName evidence="2">Uncharacterized protein</fullName>
    </submittedName>
</protein>
<organism evidence="2 3">
    <name type="scientific">Halapricum desulfuricans</name>
    <dbReference type="NCBI Taxonomy" id="2841257"/>
    <lineage>
        <taxon>Archaea</taxon>
        <taxon>Methanobacteriati</taxon>
        <taxon>Methanobacteriota</taxon>
        <taxon>Stenosarchaea group</taxon>
        <taxon>Halobacteria</taxon>
        <taxon>Halobacteriales</taxon>
        <taxon>Haloarculaceae</taxon>
        <taxon>Halapricum</taxon>
    </lineage>
</organism>
<evidence type="ECO:0000313" key="2">
    <source>
        <dbReference type="EMBL" id="QSG10760.1"/>
    </source>
</evidence>
<feature type="compositionally biased region" description="Basic residues" evidence="1">
    <location>
        <begin position="248"/>
        <end position="262"/>
    </location>
</feature>